<evidence type="ECO:0000313" key="2">
    <source>
        <dbReference type="Proteomes" id="UP001500432"/>
    </source>
</evidence>
<dbReference type="Proteomes" id="UP001500432">
    <property type="component" value="Unassembled WGS sequence"/>
</dbReference>
<protein>
    <recommendedName>
        <fullName evidence="3">Polyketide cyclase / dehydrase and lipid transport</fullName>
    </recommendedName>
</protein>
<sequence>MVAAEHTVTIRRSPADVYAFLADGLNNARWRRSVRSVSHTSGDPGTVGAVYAQRLAGPGGREIDGDYEITEARPGEVLRFRVVAGPARPQGVFLLVPADDGATTVSFGLTFEPTGVMKLMGGLIHKTMQSEVNELDSLKAVLEGAPAG</sequence>
<organism evidence="1 2">
    <name type="scientific">Sinomonas flava</name>
    <dbReference type="NCBI Taxonomy" id="496857"/>
    <lineage>
        <taxon>Bacteria</taxon>
        <taxon>Bacillati</taxon>
        <taxon>Actinomycetota</taxon>
        <taxon>Actinomycetes</taxon>
        <taxon>Micrococcales</taxon>
        <taxon>Micrococcaceae</taxon>
        <taxon>Sinomonas</taxon>
    </lineage>
</organism>
<evidence type="ECO:0008006" key="3">
    <source>
        <dbReference type="Google" id="ProtNLM"/>
    </source>
</evidence>
<dbReference type="Pfam" id="PF10604">
    <property type="entry name" value="Polyketide_cyc2"/>
    <property type="match status" value="1"/>
</dbReference>
<dbReference type="InterPro" id="IPR019587">
    <property type="entry name" value="Polyketide_cyclase/dehydratase"/>
</dbReference>
<accession>A0ABN3BRX1</accession>
<dbReference type="Gene3D" id="3.30.530.20">
    <property type="match status" value="1"/>
</dbReference>
<name>A0ABN3BRX1_9MICC</name>
<evidence type="ECO:0000313" key="1">
    <source>
        <dbReference type="EMBL" id="GAA2199597.1"/>
    </source>
</evidence>
<proteinExistence type="predicted"/>
<gene>
    <name evidence="1" type="ORF">GCM10009849_16660</name>
</gene>
<dbReference type="InterPro" id="IPR023393">
    <property type="entry name" value="START-like_dom_sf"/>
</dbReference>
<reference evidence="1 2" key="1">
    <citation type="journal article" date="2019" name="Int. J. Syst. Evol. Microbiol.">
        <title>The Global Catalogue of Microorganisms (GCM) 10K type strain sequencing project: providing services to taxonomists for standard genome sequencing and annotation.</title>
        <authorList>
            <consortium name="The Broad Institute Genomics Platform"/>
            <consortium name="The Broad Institute Genome Sequencing Center for Infectious Disease"/>
            <person name="Wu L."/>
            <person name="Ma J."/>
        </authorList>
    </citation>
    <scope>NUCLEOTIDE SEQUENCE [LARGE SCALE GENOMIC DNA]</scope>
    <source>
        <strain evidence="1 2">JCM 16034</strain>
    </source>
</reference>
<dbReference type="EMBL" id="BAAAQW010000004">
    <property type="protein sequence ID" value="GAA2199597.1"/>
    <property type="molecule type" value="Genomic_DNA"/>
</dbReference>
<comment type="caution">
    <text evidence="1">The sequence shown here is derived from an EMBL/GenBank/DDBJ whole genome shotgun (WGS) entry which is preliminary data.</text>
</comment>
<keyword evidence="2" id="KW-1185">Reference proteome</keyword>
<dbReference type="SUPFAM" id="SSF55961">
    <property type="entry name" value="Bet v1-like"/>
    <property type="match status" value="1"/>
</dbReference>
<dbReference type="RefSeq" id="WP_208710519.1">
    <property type="nucleotide sequence ID" value="NZ_BAAAQW010000004.1"/>
</dbReference>